<evidence type="ECO:0000313" key="6">
    <source>
        <dbReference type="Proteomes" id="UP000510682"/>
    </source>
</evidence>
<dbReference type="AlphaFoldDB" id="A0A7D6I6M1"/>
<protein>
    <submittedName>
        <fullName evidence="5">Mammalian cell entry protein</fullName>
    </submittedName>
</protein>
<keyword evidence="4" id="KW-0812">Transmembrane</keyword>
<dbReference type="PANTHER" id="PTHR37042:SF4">
    <property type="entry name" value="OUTER MEMBRANE PROTEIN RV1973"/>
    <property type="match status" value="1"/>
</dbReference>
<evidence type="ECO:0000256" key="1">
    <source>
        <dbReference type="ARBA" id="ARBA00004370"/>
    </source>
</evidence>
<comment type="subcellular location">
    <subcellularLocation>
        <location evidence="1">Membrane</location>
    </subcellularLocation>
</comment>
<dbReference type="Proteomes" id="UP000510682">
    <property type="component" value="Chromosome"/>
</dbReference>
<evidence type="ECO:0000256" key="4">
    <source>
        <dbReference type="SAM" id="Phobius"/>
    </source>
</evidence>
<keyword evidence="6" id="KW-1185">Reference proteome</keyword>
<evidence type="ECO:0000256" key="3">
    <source>
        <dbReference type="SAM" id="MobiDB-lite"/>
    </source>
</evidence>
<reference evidence="6" key="1">
    <citation type="submission" date="2020-07" db="EMBL/GenBank/DDBJ databases">
        <title>Description of Mycobacterium gordonae subsp. intergordonae subsp.nov. and Mycobacterium gordonae subsp. gordonae subsp. nov.</title>
        <authorList>
            <person name="Yu X."/>
        </authorList>
    </citation>
    <scope>NUCLEOTIDE SEQUENCE [LARGE SCALE GENOMIC DNA]</scope>
    <source>
        <strain evidence="6">24</strain>
    </source>
</reference>
<gene>
    <name evidence="5" type="ORF">H0P51_25370</name>
</gene>
<organism evidence="5 6">
    <name type="scientific">Mycobacterium vicinigordonae</name>
    <dbReference type="NCBI Taxonomy" id="1719132"/>
    <lineage>
        <taxon>Bacteria</taxon>
        <taxon>Bacillati</taxon>
        <taxon>Actinomycetota</taxon>
        <taxon>Actinomycetes</taxon>
        <taxon>Mycobacteriales</taxon>
        <taxon>Mycobacteriaceae</taxon>
        <taxon>Mycobacterium</taxon>
    </lineage>
</organism>
<name>A0A7D6I6M1_9MYCO</name>
<proteinExistence type="predicted"/>
<reference evidence="5 6" key="2">
    <citation type="submission" date="2020-07" db="EMBL/GenBank/DDBJ databases">
        <authorList>
            <person name="Yu X."/>
        </authorList>
    </citation>
    <scope>NUCLEOTIDE SEQUENCE [LARGE SCALE GENOMIC DNA]</scope>
    <source>
        <strain evidence="6">24</strain>
    </source>
</reference>
<keyword evidence="4" id="KW-1133">Transmembrane helix</keyword>
<sequence length="243" mass="26273">MDSVVTDEVPPTQRVRRKASRAAGPPKSEQVKQEDGAAAEATTDTVVVAPKKAVRAAGEKKSLTAVRPPRRRQPNRRLVGWVSLAAAVPVIAALVCGVTALVLQHRDARTEQAREQRFVDVGAQTVVNMYSHTLDNLDEAINRFVNGTSGPLRSKFSPENVDLVKAFLRKTSASSEAVVNGAALESIDPVSDNASVLVAVRVTNTDLDGVNKPSEPYRVRVIVHEDEKGRMTAFDMMYPHGGN</sequence>
<evidence type="ECO:0000256" key="2">
    <source>
        <dbReference type="ARBA" id="ARBA00023136"/>
    </source>
</evidence>
<keyword evidence="2 4" id="KW-0472">Membrane</keyword>
<dbReference type="EMBL" id="CP059165">
    <property type="protein sequence ID" value="QLL06976.1"/>
    <property type="molecule type" value="Genomic_DNA"/>
</dbReference>
<dbReference type="KEGG" id="mgor:H0P51_25370"/>
<reference evidence="6" key="3">
    <citation type="submission" date="2023-07" db="EMBL/GenBank/DDBJ databases">
        <title>Description of Mycobacterium gordonae subsp. intergordonae subsp.nov. and Mycobacterium gordonae subsp. gordonae subsp. nov.</title>
        <authorList>
            <person name="Huang H."/>
        </authorList>
    </citation>
    <scope>NUCLEOTIDE SEQUENCE [LARGE SCALE GENOMIC DNA]</scope>
    <source>
        <strain evidence="6">24</strain>
    </source>
</reference>
<accession>A0A7D6I6M1</accession>
<evidence type="ECO:0000313" key="5">
    <source>
        <dbReference type="EMBL" id="QLL06976.1"/>
    </source>
</evidence>
<feature type="region of interest" description="Disordered" evidence="3">
    <location>
        <begin position="1"/>
        <end position="43"/>
    </location>
</feature>
<dbReference type="GO" id="GO:0016020">
    <property type="term" value="C:membrane"/>
    <property type="evidence" value="ECO:0007669"/>
    <property type="project" value="UniProtKB-SubCell"/>
</dbReference>
<dbReference type="PANTHER" id="PTHR37042">
    <property type="entry name" value="OUTER MEMBRANE PROTEIN RV1973"/>
    <property type="match status" value="1"/>
</dbReference>
<dbReference type="RefSeq" id="WP_180915552.1">
    <property type="nucleotide sequence ID" value="NZ_CP059165.1"/>
</dbReference>
<feature type="transmembrane region" description="Helical" evidence="4">
    <location>
        <begin position="78"/>
        <end position="103"/>
    </location>
</feature>